<keyword evidence="3" id="KW-1185">Reference proteome</keyword>
<comment type="caution">
    <text evidence="2">The sequence shown here is derived from an EMBL/GenBank/DDBJ whole genome shotgun (WGS) entry which is preliminary data.</text>
</comment>
<feature type="compositionally biased region" description="Polar residues" evidence="1">
    <location>
        <begin position="66"/>
        <end position="87"/>
    </location>
</feature>
<evidence type="ECO:0000313" key="3">
    <source>
        <dbReference type="Proteomes" id="UP000191672"/>
    </source>
</evidence>
<organism evidence="2 3">
    <name type="scientific">Penicillium antarcticum</name>
    <dbReference type="NCBI Taxonomy" id="416450"/>
    <lineage>
        <taxon>Eukaryota</taxon>
        <taxon>Fungi</taxon>
        <taxon>Dikarya</taxon>
        <taxon>Ascomycota</taxon>
        <taxon>Pezizomycotina</taxon>
        <taxon>Eurotiomycetes</taxon>
        <taxon>Eurotiomycetidae</taxon>
        <taxon>Eurotiales</taxon>
        <taxon>Aspergillaceae</taxon>
        <taxon>Penicillium</taxon>
    </lineage>
</organism>
<protein>
    <submittedName>
        <fullName evidence="2">Uncharacterized protein</fullName>
    </submittedName>
</protein>
<reference evidence="3" key="1">
    <citation type="journal article" date="2017" name="Nat. Microbiol.">
        <title>Global analysis of biosynthetic gene clusters reveals vast potential of secondary metabolite production in Penicillium species.</title>
        <authorList>
            <person name="Nielsen J.C."/>
            <person name="Grijseels S."/>
            <person name="Prigent S."/>
            <person name="Ji B."/>
            <person name="Dainat J."/>
            <person name="Nielsen K.F."/>
            <person name="Frisvad J.C."/>
            <person name="Workman M."/>
            <person name="Nielsen J."/>
        </authorList>
    </citation>
    <scope>NUCLEOTIDE SEQUENCE [LARGE SCALE GENOMIC DNA]</scope>
    <source>
        <strain evidence="3">IBT 31811</strain>
    </source>
</reference>
<proteinExistence type="predicted"/>
<dbReference type="Proteomes" id="UP000191672">
    <property type="component" value="Unassembled WGS sequence"/>
</dbReference>
<sequence>MHNSCQRFFIYTADVSQLCSRASTRLPSSCPLFDHTLRSAAISSSYPVPPTDKSDTSLGVPEIFSHNASDSDSSTAPNVFDSSSEPNSESKDKSDDGLASEKRSKFH</sequence>
<feature type="compositionally biased region" description="Basic and acidic residues" evidence="1">
    <location>
        <begin position="88"/>
        <end position="107"/>
    </location>
</feature>
<evidence type="ECO:0000313" key="2">
    <source>
        <dbReference type="EMBL" id="OQD81211.1"/>
    </source>
</evidence>
<evidence type="ECO:0000256" key="1">
    <source>
        <dbReference type="SAM" id="MobiDB-lite"/>
    </source>
</evidence>
<dbReference type="EMBL" id="MDYN01000029">
    <property type="protein sequence ID" value="OQD81211.1"/>
    <property type="molecule type" value="Genomic_DNA"/>
</dbReference>
<gene>
    <name evidence="2" type="ORF">PENANT_c029G10280</name>
</gene>
<dbReference type="AlphaFoldDB" id="A0A1V6PW70"/>
<accession>A0A1V6PW70</accession>
<name>A0A1V6PW70_9EURO</name>
<dbReference type="STRING" id="416450.A0A1V6PW70"/>
<feature type="region of interest" description="Disordered" evidence="1">
    <location>
        <begin position="43"/>
        <end position="107"/>
    </location>
</feature>